<proteinExistence type="predicted"/>
<evidence type="ECO:0000313" key="1">
    <source>
        <dbReference type="EMBL" id="MBD6620109.1"/>
    </source>
</evidence>
<protein>
    <submittedName>
        <fullName evidence="1">Uncharacterized protein</fullName>
    </submittedName>
</protein>
<evidence type="ECO:0000313" key="2">
    <source>
        <dbReference type="Proteomes" id="UP001165986"/>
    </source>
</evidence>
<dbReference type="AlphaFoldDB" id="A0AA40T3S7"/>
<dbReference type="EMBL" id="VJXY01000055">
    <property type="protein sequence ID" value="MBD6620109.1"/>
    <property type="molecule type" value="Genomic_DNA"/>
</dbReference>
<reference evidence="1" key="1">
    <citation type="submission" date="2019-07" db="EMBL/GenBank/DDBJ databases">
        <title>Toxilogical consequences of a new and cryptic species of cyanobacteria (Komarekiella delphini-convector) recovered from the epidermis of a bottlenose dolphin and 1500 ft. in the air.</title>
        <authorList>
            <person name="Brown A.O."/>
            <person name="Dvorak P."/>
            <person name="Villanueva C.D."/>
            <person name="Foss A.J."/>
            <person name="Garvey A.D."/>
            <person name="Gibson Q.A."/>
            <person name="Johansen J.R."/>
            <person name="Casamatta D.A."/>
        </authorList>
    </citation>
    <scope>NUCLEOTIDE SEQUENCE</scope>
    <source>
        <strain evidence="1">SJRDD-AB1</strain>
    </source>
</reference>
<accession>A0AA40T3S7</accession>
<dbReference type="Proteomes" id="UP001165986">
    <property type="component" value="Unassembled WGS sequence"/>
</dbReference>
<name>A0AA40T3S7_9NOST</name>
<comment type="caution">
    <text evidence="1">The sequence shown here is derived from an EMBL/GenBank/DDBJ whole genome shotgun (WGS) entry which is preliminary data.</text>
</comment>
<sequence>MPTPQPGEIWEVSRLVQSPLEFSSKEQQTLYSSSVQRFLANNSPPRYVMIVKDLEPLIETQQWLIVSVMMFSVKTDLLSDVDLLIPAKISGLDQDLLAETWHIIPALSCNLLQSVGKRISRQIYDYLLTVGDYYHGLIDKLPPEISEIHRSLSATKDSKTLYFHEQEKAWSDVLTLPVAAYHTYLKSKKFTDAVVDEALNLEQD</sequence>
<organism evidence="1 2">
    <name type="scientific">Komarekiella delphini-convector SJRDD-AB1</name>
    <dbReference type="NCBI Taxonomy" id="2593771"/>
    <lineage>
        <taxon>Bacteria</taxon>
        <taxon>Bacillati</taxon>
        <taxon>Cyanobacteriota</taxon>
        <taxon>Cyanophyceae</taxon>
        <taxon>Nostocales</taxon>
        <taxon>Nostocaceae</taxon>
        <taxon>Komarekiella</taxon>
        <taxon>Komarekiella delphini-convector</taxon>
    </lineage>
</organism>
<keyword evidence="2" id="KW-1185">Reference proteome</keyword>
<dbReference type="RefSeq" id="WP_191761317.1">
    <property type="nucleotide sequence ID" value="NZ_VJXY01000055.1"/>
</dbReference>
<gene>
    <name evidence="1" type="ORF">FNW02_31025</name>
</gene>